<dbReference type="Proteomes" id="UP000641514">
    <property type="component" value="Unassembled WGS sequence"/>
</dbReference>
<accession>A0A916U881</accession>
<feature type="region of interest" description="Disordered" evidence="1">
    <location>
        <begin position="1"/>
        <end position="25"/>
    </location>
</feature>
<gene>
    <name evidence="2" type="ORF">GCM10011410_13320</name>
</gene>
<feature type="compositionally biased region" description="Polar residues" evidence="1">
    <location>
        <begin position="1"/>
        <end position="12"/>
    </location>
</feature>
<organism evidence="2 3">
    <name type="scientific">Hoyosella rhizosphaerae</name>
    <dbReference type="NCBI Taxonomy" id="1755582"/>
    <lineage>
        <taxon>Bacteria</taxon>
        <taxon>Bacillati</taxon>
        <taxon>Actinomycetota</taxon>
        <taxon>Actinomycetes</taxon>
        <taxon>Mycobacteriales</taxon>
        <taxon>Hoyosellaceae</taxon>
        <taxon>Hoyosella</taxon>
    </lineage>
</organism>
<comment type="caution">
    <text evidence="2">The sequence shown here is derived from an EMBL/GenBank/DDBJ whole genome shotgun (WGS) entry which is preliminary data.</text>
</comment>
<evidence type="ECO:0000313" key="3">
    <source>
        <dbReference type="Proteomes" id="UP000641514"/>
    </source>
</evidence>
<protein>
    <submittedName>
        <fullName evidence="2">Uncharacterized protein</fullName>
    </submittedName>
</protein>
<proteinExistence type="predicted"/>
<dbReference type="AlphaFoldDB" id="A0A916U881"/>
<keyword evidence="3" id="KW-1185">Reference proteome</keyword>
<sequence>MASLSARKSSVTAGGKASPLQNTWRTDDMMRRCSADKAEAKVASIDGTKCKVVTPAEWISSAR</sequence>
<reference evidence="2" key="2">
    <citation type="submission" date="2020-09" db="EMBL/GenBank/DDBJ databases">
        <authorList>
            <person name="Sun Q."/>
            <person name="Zhou Y."/>
        </authorList>
    </citation>
    <scope>NUCLEOTIDE SEQUENCE</scope>
    <source>
        <strain evidence="2">CGMCC 1.15478</strain>
    </source>
</reference>
<name>A0A916U881_9ACTN</name>
<evidence type="ECO:0000313" key="2">
    <source>
        <dbReference type="EMBL" id="GGC62230.1"/>
    </source>
</evidence>
<reference evidence="2" key="1">
    <citation type="journal article" date="2014" name="Int. J. Syst. Evol. Microbiol.">
        <title>Complete genome sequence of Corynebacterium casei LMG S-19264T (=DSM 44701T), isolated from a smear-ripened cheese.</title>
        <authorList>
            <consortium name="US DOE Joint Genome Institute (JGI-PGF)"/>
            <person name="Walter F."/>
            <person name="Albersmeier A."/>
            <person name="Kalinowski J."/>
            <person name="Ruckert C."/>
        </authorList>
    </citation>
    <scope>NUCLEOTIDE SEQUENCE</scope>
    <source>
        <strain evidence="2">CGMCC 1.15478</strain>
    </source>
</reference>
<evidence type="ECO:0000256" key="1">
    <source>
        <dbReference type="SAM" id="MobiDB-lite"/>
    </source>
</evidence>
<dbReference type="EMBL" id="BMJH01000001">
    <property type="protein sequence ID" value="GGC62230.1"/>
    <property type="molecule type" value="Genomic_DNA"/>
</dbReference>